<dbReference type="PANTHER" id="PTHR43157:SF30">
    <property type="entry name" value="RETINOL DEHYDROGENASE 11-LIKE"/>
    <property type="match status" value="1"/>
</dbReference>
<dbReference type="InterPro" id="IPR002347">
    <property type="entry name" value="SDR_fam"/>
</dbReference>
<evidence type="ECO:0000313" key="4">
    <source>
        <dbReference type="EMBL" id="KAK7505272.1"/>
    </source>
</evidence>
<evidence type="ECO:0000256" key="2">
    <source>
        <dbReference type="RuleBase" id="RU000363"/>
    </source>
</evidence>
<sequence length="331" mass="36697">MGDFSDSAWSSKLPWTLGVAIGIATFLWFVLRANRPKCRCRADLTGKTVVVTGANSGIGYYTALDLAARNARVILACRSKTRGEAAREKIIARSGNKDVVVRVLNLGSLESVRQFARDVIQTEERLDILVNNAGANGLPQITTDDGLELNFAVNHFGPFLLTNMLLGLLKKSAPSRIINVSSSAQRIVSARSCLDLDYLQGRHTSLINMMKYPPTKLANLLFTRELALRLKGTGVTTYCVHPGRVRTQICRRLHPFLRTIFYPAVFLFKTAEEGAQTSIHCAVSEDVKKESGKYYIDCVQVENYWRVNPAANDPAVTKKFWEISEKLTGLA</sequence>
<dbReference type="PANTHER" id="PTHR43157">
    <property type="entry name" value="PHOSPHATIDYLINOSITOL-GLYCAN BIOSYNTHESIS CLASS F PROTEIN-RELATED"/>
    <property type="match status" value="1"/>
</dbReference>
<accession>A0ABD0M237</accession>
<dbReference type="Gene3D" id="3.40.50.720">
    <property type="entry name" value="NAD(P)-binding Rossmann-like Domain"/>
    <property type="match status" value="1"/>
</dbReference>
<dbReference type="Pfam" id="PF00106">
    <property type="entry name" value="adh_short"/>
    <property type="match status" value="1"/>
</dbReference>
<evidence type="ECO:0000313" key="5">
    <source>
        <dbReference type="Proteomes" id="UP001519460"/>
    </source>
</evidence>
<keyword evidence="3" id="KW-0472">Membrane</keyword>
<keyword evidence="3" id="KW-0812">Transmembrane</keyword>
<dbReference type="Proteomes" id="UP001519460">
    <property type="component" value="Unassembled WGS sequence"/>
</dbReference>
<gene>
    <name evidence="4" type="ORF">BaRGS_00003434</name>
</gene>
<comment type="similarity">
    <text evidence="2">Belongs to the short-chain dehydrogenases/reductases (SDR) family.</text>
</comment>
<keyword evidence="1" id="KW-0560">Oxidoreductase</keyword>
<protein>
    <submittedName>
        <fullName evidence="4">Uncharacterized protein</fullName>
    </submittedName>
</protein>
<keyword evidence="5" id="KW-1185">Reference proteome</keyword>
<comment type="caution">
    <text evidence="4">The sequence shown here is derived from an EMBL/GenBank/DDBJ whole genome shotgun (WGS) entry which is preliminary data.</text>
</comment>
<dbReference type="EMBL" id="JACVVK020000011">
    <property type="protein sequence ID" value="KAK7505272.1"/>
    <property type="molecule type" value="Genomic_DNA"/>
</dbReference>
<proteinExistence type="inferred from homology"/>
<evidence type="ECO:0000256" key="3">
    <source>
        <dbReference type="SAM" id="Phobius"/>
    </source>
</evidence>
<name>A0ABD0M237_9CAEN</name>
<evidence type="ECO:0000256" key="1">
    <source>
        <dbReference type="ARBA" id="ARBA00023002"/>
    </source>
</evidence>
<dbReference type="PRINTS" id="PR00080">
    <property type="entry name" value="SDRFAMILY"/>
</dbReference>
<organism evidence="4 5">
    <name type="scientific">Batillaria attramentaria</name>
    <dbReference type="NCBI Taxonomy" id="370345"/>
    <lineage>
        <taxon>Eukaryota</taxon>
        <taxon>Metazoa</taxon>
        <taxon>Spiralia</taxon>
        <taxon>Lophotrochozoa</taxon>
        <taxon>Mollusca</taxon>
        <taxon>Gastropoda</taxon>
        <taxon>Caenogastropoda</taxon>
        <taxon>Sorbeoconcha</taxon>
        <taxon>Cerithioidea</taxon>
        <taxon>Batillariidae</taxon>
        <taxon>Batillaria</taxon>
    </lineage>
</organism>
<dbReference type="GO" id="GO:0016491">
    <property type="term" value="F:oxidoreductase activity"/>
    <property type="evidence" value="ECO:0007669"/>
    <property type="project" value="UniProtKB-KW"/>
</dbReference>
<dbReference type="SUPFAM" id="SSF51735">
    <property type="entry name" value="NAD(P)-binding Rossmann-fold domains"/>
    <property type="match status" value="1"/>
</dbReference>
<dbReference type="AlphaFoldDB" id="A0ABD0M237"/>
<reference evidence="4 5" key="1">
    <citation type="journal article" date="2023" name="Sci. Data">
        <title>Genome assembly of the Korean intertidal mud-creeper Batillaria attramentaria.</title>
        <authorList>
            <person name="Patra A.K."/>
            <person name="Ho P.T."/>
            <person name="Jun S."/>
            <person name="Lee S.J."/>
            <person name="Kim Y."/>
            <person name="Won Y.J."/>
        </authorList>
    </citation>
    <scope>NUCLEOTIDE SEQUENCE [LARGE SCALE GENOMIC DNA]</scope>
    <source>
        <strain evidence="4">Wonlab-2016</strain>
    </source>
</reference>
<keyword evidence="3" id="KW-1133">Transmembrane helix</keyword>
<dbReference type="InterPro" id="IPR036291">
    <property type="entry name" value="NAD(P)-bd_dom_sf"/>
</dbReference>
<dbReference type="PRINTS" id="PR00081">
    <property type="entry name" value="GDHRDH"/>
</dbReference>
<dbReference type="CDD" id="cd05327">
    <property type="entry name" value="retinol-DH_like_SDR_c_like"/>
    <property type="match status" value="1"/>
</dbReference>
<feature type="transmembrane region" description="Helical" evidence="3">
    <location>
        <begin position="12"/>
        <end position="31"/>
    </location>
</feature>